<name>A0ABQ9FKF6_TEGGR</name>
<gene>
    <name evidence="8" type="ORF">KUTeg_005050</name>
</gene>
<comment type="caution">
    <text evidence="8">The sequence shown here is derived from an EMBL/GenBank/DDBJ whole genome shotgun (WGS) entry which is preliminary data.</text>
</comment>
<dbReference type="InterPro" id="IPR050930">
    <property type="entry name" value="MFS_Vesicular_Transporter"/>
</dbReference>
<feature type="transmembrane region" description="Helical" evidence="6">
    <location>
        <begin position="122"/>
        <end position="144"/>
    </location>
</feature>
<dbReference type="SUPFAM" id="SSF103473">
    <property type="entry name" value="MFS general substrate transporter"/>
    <property type="match status" value="1"/>
</dbReference>
<feature type="transmembrane region" description="Helical" evidence="6">
    <location>
        <begin position="58"/>
        <end position="78"/>
    </location>
</feature>
<dbReference type="Proteomes" id="UP001217089">
    <property type="component" value="Unassembled WGS sequence"/>
</dbReference>
<feature type="non-terminal residue" evidence="8">
    <location>
        <position position="150"/>
    </location>
</feature>
<keyword evidence="9" id="KW-1185">Reference proteome</keyword>
<keyword evidence="2" id="KW-0813">Transport</keyword>
<dbReference type="PANTHER" id="PTHR23506:SF23">
    <property type="entry name" value="GH10249P"/>
    <property type="match status" value="1"/>
</dbReference>
<organism evidence="8 9">
    <name type="scientific">Tegillarca granosa</name>
    <name type="common">Malaysian cockle</name>
    <name type="synonym">Anadara granosa</name>
    <dbReference type="NCBI Taxonomy" id="220873"/>
    <lineage>
        <taxon>Eukaryota</taxon>
        <taxon>Metazoa</taxon>
        <taxon>Spiralia</taxon>
        <taxon>Lophotrochozoa</taxon>
        <taxon>Mollusca</taxon>
        <taxon>Bivalvia</taxon>
        <taxon>Autobranchia</taxon>
        <taxon>Pteriomorphia</taxon>
        <taxon>Arcoida</taxon>
        <taxon>Arcoidea</taxon>
        <taxon>Arcidae</taxon>
        <taxon>Tegillarca</taxon>
    </lineage>
</organism>
<evidence type="ECO:0000256" key="3">
    <source>
        <dbReference type="ARBA" id="ARBA00022692"/>
    </source>
</evidence>
<reference evidence="8 9" key="1">
    <citation type="submission" date="2022-12" db="EMBL/GenBank/DDBJ databases">
        <title>Chromosome-level genome of Tegillarca granosa.</title>
        <authorList>
            <person name="Kim J."/>
        </authorList>
    </citation>
    <scope>NUCLEOTIDE SEQUENCE [LARGE SCALE GENOMIC DNA]</scope>
    <source>
        <strain evidence="8">Teg-2019</strain>
        <tissue evidence="8">Adductor muscle</tissue>
    </source>
</reference>
<proteinExistence type="predicted"/>
<feature type="transmembrane region" description="Helical" evidence="6">
    <location>
        <begin position="84"/>
        <end position="110"/>
    </location>
</feature>
<dbReference type="InterPro" id="IPR011701">
    <property type="entry name" value="MFS"/>
</dbReference>
<keyword evidence="4 6" id="KW-1133">Transmembrane helix</keyword>
<evidence type="ECO:0000256" key="4">
    <source>
        <dbReference type="ARBA" id="ARBA00022989"/>
    </source>
</evidence>
<evidence type="ECO:0000313" key="9">
    <source>
        <dbReference type="Proteomes" id="UP001217089"/>
    </source>
</evidence>
<protein>
    <recommendedName>
        <fullName evidence="7">Major facilitator superfamily (MFS) profile domain-containing protein</fullName>
    </recommendedName>
</protein>
<dbReference type="InterPro" id="IPR036259">
    <property type="entry name" value="MFS_trans_sf"/>
</dbReference>
<sequence length="150" mass="15763">MIVSTLAIAVVEPTLPILMHEKFGATAWQQGLSFVSMTLPYVVGTSLFGGVGNKIGRWLSAILGLIIITAGLATLPLANTQYLLIPPLAVLGFAIGMVSSSLFPTMGYLVDIRQLPSYADAYALADACLCLGFLIGPAISGAIFREIGFN</sequence>
<evidence type="ECO:0000313" key="8">
    <source>
        <dbReference type="EMBL" id="KAJ8317146.1"/>
    </source>
</evidence>
<keyword evidence="3 6" id="KW-0812">Transmembrane</keyword>
<evidence type="ECO:0000259" key="7">
    <source>
        <dbReference type="PROSITE" id="PS50850"/>
    </source>
</evidence>
<keyword evidence="5 6" id="KW-0472">Membrane</keyword>
<evidence type="ECO:0000256" key="6">
    <source>
        <dbReference type="SAM" id="Phobius"/>
    </source>
</evidence>
<feature type="domain" description="Major facilitator superfamily (MFS) profile" evidence="7">
    <location>
        <begin position="1"/>
        <end position="150"/>
    </location>
</feature>
<evidence type="ECO:0000256" key="1">
    <source>
        <dbReference type="ARBA" id="ARBA00004141"/>
    </source>
</evidence>
<dbReference type="PROSITE" id="PS50850">
    <property type="entry name" value="MFS"/>
    <property type="match status" value="1"/>
</dbReference>
<dbReference type="InterPro" id="IPR020846">
    <property type="entry name" value="MFS_dom"/>
</dbReference>
<dbReference type="PANTHER" id="PTHR23506">
    <property type="entry name" value="GH10249P"/>
    <property type="match status" value="1"/>
</dbReference>
<accession>A0ABQ9FKF6</accession>
<dbReference type="Pfam" id="PF07690">
    <property type="entry name" value="MFS_1"/>
    <property type="match status" value="1"/>
</dbReference>
<feature type="transmembrane region" description="Helical" evidence="6">
    <location>
        <begin position="32"/>
        <end position="51"/>
    </location>
</feature>
<dbReference type="Gene3D" id="1.20.1250.20">
    <property type="entry name" value="MFS general substrate transporter like domains"/>
    <property type="match status" value="1"/>
</dbReference>
<comment type="subcellular location">
    <subcellularLocation>
        <location evidence="1">Membrane</location>
        <topology evidence="1">Multi-pass membrane protein</topology>
    </subcellularLocation>
</comment>
<dbReference type="EMBL" id="JARBDR010000246">
    <property type="protein sequence ID" value="KAJ8317146.1"/>
    <property type="molecule type" value="Genomic_DNA"/>
</dbReference>
<evidence type="ECO:0000256" key="2">
    <source>
        <dbReference type="ARBA" id="ARBA00022448"/>
    </source>
</evidence>
<evidence type="ECO:0000256" key="5">
    <source>
        <dbReference type="ARBA" id="ARBA00023136"/>
    </source>
</evidence>